<protein>
    <submittedName>
        <fullName evidence="4">Mago-bind domain-containing protein</fullName>
    </submittedName>
</protein>
<dbReference type="WBParaSite" id="HPBE_0001486701-mRNA-1">
    <property type="protein sequence ID" value="HPBE_0001486701-mRNA-1"/>
    <property type="gene ID" value="HPBE_0001486701"/>
</dbReference>
<proteinExistence type="predicted"/>
<reference evidence="4" key="2">
    <citation type="submission" date="2019-09" db="UniProtKB">
        <authorList>
            <consortium name="WormBaseParasite"/>
        </authorList>
    </citation>
    <scope>IDENTIFICATION</scope>
</reference>
<feature type="compositionally biased region" description="Basic and acidic residues" evidence="1">
    <location>
        <begin position="61"/>
        <end position="78"/>
    </location>
</feature>
<gene>
    <name evidence="2" type="ORF">HPBE_LOCUS14868</name>
</gene>
<dbReference type="AlphaFoldDB" id="A0A183G137"/>
<accession>A0A3P8AVT0</accession>
<evidence type="ECO:0000313" key="3">
    <source>
        <dbReference type="Proteomes" id="UP000050761"/>
    </source>
</evidence>
<dbReference type="Proteomes" id="UP000050761">
    <property type="component" value="Unassembled WGS sequence"/>
</dbReference>
<reference evidence="2 3" key="1">
    <citation type="submission" date="2018-11" db="EMBL/GenBank/DDBJ databases">
        <authorList>
            <consortium name="Pathogen Informatics"/>
        </authorList>
    </citation>
    <scope>NUCLEOTIDE SEQUENCE [LARGE SCALE GENOMIC DNA]</scope>
</reference>
<dbReference type="EMBL" id="UZAH01028578">
    <property type="protein sequence ID" value="VDP01048.1"/>
    <property type="molecule type" value="Genomic_DNA"/>
</dbReference>
<organism evidence="3 4">
    <name type="scientific">Heligmosomoides polygyrus</name>
    <name type="common">Parasitic roundworm</name>
    <dbReference type="NCBI Taxonomy" id="6339"/>
    <lineage>
        <taxon>Eukaryota</taxon>
        <taxon>Metazoa</taxon>
        <taxon>Ecdysozoa</taxon>
        <taxon>Nematoda</taxon>
        <taxon>Chromadorea</taxon>
        <taxon>Rhabditida</taxon>
        <taxon>Rhabditina</taxon>
        <taxon>Rhabditomorpha</taxon>
        <taxon>Strongyloidea</taxon>
        <taxon>Heligmosomidae</taxon>
        <taxon>Heligmosomoides</taxon>
    </lineage>
</organism>
<sequence length="96" mass="10768">MPGARSYEEVKPEGADYDKVGPIHGYVKAAQLVPEKPQKPTLGRKQGSVKSKAKKSRRAVRQRELSEKTAREKSEDSTRSGSICQCLCRCCIYRIK</sequence>
<feature type="compositionally biased region" description="Basic residues" evidence="1">
    <location>
        <begin position="51"/>
        <end position="60"/>
    </location>
</feature>
<evidence type="ECO:0000256" key="1">
    <source>
        <dbReference type="SAM" id="MobiDB-lite"/>
    </source>
</evidence>
<feature type="region of interest" description="Disordered" evidence="1">
    <location>
        <begin position="1"/>
        <end position="20"/>
    </location>
</feature>
<feature type="region of interest" description="Disordered" evidence="1">
    <location>
        <begin position="30"/>
        <end position="82"/>
    </location>
</feature>
<accession>A0A183G137</accession>
<keyword evidence="3" id="KW-1185">Reference proteome</keyword>
<name>A0A183G137_HELPZ</name>
<dbReference type="OrthoDB" id="10582473at2759"/>
<evidence type="ECO:0000313" key="2">
    <source>
        <dbReference type="EMBL" id="VDP01048.1"/>
    </source>
</evidence>
<evidence type="ECO:0000313" key="4">
    <source>
        <dbReference type="WBParaSite" id="HPBE_0001486701-mRNA-1"/>
    </source>
</evidence>